<evidence type="ECO:0000256" key="1">
    <source>
        <dbReference type="SAM" id="Phobius"/>
    </source>
</evidence>
<evidence type="ECO:0000313" key="2">
    <source>
        <dbReference type="EMBL" id="GAA0865756.1"/>
    </source>
</evidence>
<dbReference type="EMBL" id="BAAACP010000018">
    <property type="protein sequence ID" value="GAA0865756.1"/>
    <property type="molecule type" value="Genomic_DNA"/>
</dbReference>
<keyword evidence="3" id="KW-1185">Reference proteome</keyword>
<protein>
    <submittedName>
        <fullName evidence="2">Uncharacterized protein</fullName>
    </submittedName>
</protein>
<keyword evidence="1" id="KW-1133">Transmembrane helix</keyword>
<name>A0ABP3XML2_9FIRM</name>
<accession>A0ABP3XML2</accession>
<gene>
    <name evidence="2" type="ORF">GCM10008917_24450</name>
</gene>
<comment type="caution">
    <text evidence="2">The sequence shown here is derived from an EMBL/GenBank/DDBJ whole genome shotgun (WGS) entry which is preliminary data.</text>
</comment>
<keyword evidence="1" id="KW-0812">Transmembrane</keyword>
<keyword evidence="1" id="KW-0472">Membrane</keyword>
<sequence length="105" mass="11871">MKEILEENKNSDERELKIQKYSESNAYNVVIGVFALLTLICYITKYFKGHFVVNPDYFIIVILIGACSKSIAEYFYDKKKKGNLILGILIGIASLIKIGTIFGVI</sequence>
<organism evidence="2 3">
    <name type="scientific">Paraclostridium tenue</name>
    <dbReference type="NCBI Taxonomy" id="1737"/>
    <lineage>
        <taxon>Bacteria</taxon>
        <taxon>Bacillati</taxon>
        <taxon>Bacillota</taxon>
        <taxon>Clostridia</taxon>
        <taxon>Peptostreptococcales</taxon>
        <taxon>Peptostreptococcaceae</taxon>
        <taxon>Paraclostridium</taxon>
    </lineage>
</organism>
<reference evidence="3" key="1">
    <citation type="journal article" date="2019" name="Int. J. Syst. Evol. Microbiol.">
        <title>The Global Catalogue of Microorganisms (GCM) 10K type strain sequencing project: providing services to taxonomists for standard genome sequencing and annotation.</title>
        <authorList>
            <consortium name="The Broad Institute Genomics Platform"/>
            <consortium name="The Broad Institute Genome Sequencing Center for Infectious Disease"/>
            <person name="Wu L."/>
            <person name="Ma J."/>
        </authorList>
    </citation>
    <scope>NUCLEOTIDE SEQUENCE [LARGE SCALE GENOMIC DNA]</scope>
    <source>
        <strain evidence="3">JCM 6486</strain>
    </source>
</reference>
<dbReference type="Pfam" id="PF20040">
    <property type="entry name" value="DUF6442"/>
    <property type="match status" value="1"/>
</dbReference>
<evidence type="ECO:0000313" key="3">
    <source>
        <dbReference type="Proteomes" id="UP001400965"/>
    </source>
</evidence>
<proteinExistence type="predicted"/>
<feature type="transmembrane region" description="Helical" evidence="1">
    <location>
        <begin position="26"/>
        <end position="45"/>
    </location>
</feature>
<dbReference type="RefSeq" id="WP_346046422.1">
    <property type="nucleotide sequence ID" value="NZ_BAAACP010000018.1"/>
</dbReference>
<feature type="transmembrane region" description="Helical" evidence="1">
    <location>
        <begin position="83"/>
        <end position="104"/>
    </location>
</feature>
<dbReference type="Proteomes" id="UP001400965">
    <property type="component" value="Unassembled WGS sequence"/>
</dbReference>
<dbReference type="InterPro" id="IPR045620">
    <property type="entry name" value="DUF6442"/>
</dbReference>
<feature type="transmembrane region" description="Helical" evidence="1">
    <location>
        <begin position="57"/>
        <end position="76"/>
    </location>
</feature>